<dbReference type="RefSeq" id="WP_017743451.1">
    <property type="nucleotide sequence ID" value="NZ_KQ976354.1"/>
</dbReference>
<evidence type="ECO:0000313" key="9">
    <source>
        <dbReference type="Proteomes" id="UP000076925"/>
    </source>
</evidence>
<dbReference type="OrthoDB" id="9797501at2"/>
<dbReference type="Gene3D" id="3.90.1750.20">
    <property type="entry name" value="Putative Large Serine Recombinase, Chain B, Domain 2"/>
    <property type="match status" value="1"/>
</dbReference>
<dbReference type="GO" id="GO:0015074">
    <property type="term" value="P:DNA integration"/>
    <property type="evidence" value="ECO:0007669"/>
    <property type="project" value="UniProtKB-KW"/>
</dbReference>
<dbReference type="InterPro" id="IPR038109">
    <property type="entry name" value="DNA_bind_recomb_sf"/>
</dbReference>
<dbReference type="STRING" id="128403.WA1_34730"/>
<dbReference type="Pfam" id="PF13408">
    <property type="entry name" value="Zn_ribbon_recom"/>
    <property type="match status" value="1"/>
</dbReference>
<gene>
    <name evidence="8" type="ORF">WA1_34730</name>
</gene>
<dbReference type="SMART" id="SM00857">
    <property type="entry name" value="Resolvase"/>
    <property type="match status" value="1"/>
</dbReference>
<comment type="caution">
    <text evidence="8">The sequence shown here is derived from an EMBL/GenBank/DDBJ whole genome shotgun (WGS) entry which is preliminary data.</text>
</comment>
<dbReference type="PANTHER" id="PTHR30461:SF2">
    <property type="entry name" value="SERINE RECOMBINASE PINE-RELATED"/>
    <property type="match status" value="1"/>
</dbReference>
<feature type="domain" description="Recombinase" evidence="7">
    <location>
        <begin position="148"/>
        <end position="266"/>
    </location>
</feature>
<dbReference type="InterPro" id="IPR050639">
    <property type="entry name" value="SSR_resolvase"/>
</dbReference>
<evidence type="ECO:0000256" key="2">
    <source>
        <dbReference type="ARBA" id="ARBA00023125"/>
    </source>
</evidence>
<dbReference type="InterPro" id="IPR036162">
    <property type="entry name" value="Resolvase-like_N_sf"/>
</dbReference>
<dbReference type="PANTHER" id="PTHR30461">
    <property type="entry name" value="DNA-INVERTASE FROM LAMBDOID PROPHAGE"/>
    <property type="match status" value="1"/>
</dbReference>
<dbReference type="AlphaFoldDB" id="A0A139X393"/>
<organism evidence="8 9">
    <name type="scientific">Scytonema hofmannii PCC 7110</name>
    <dbReference type="NCBI Taxonomy" id="128403"/>
    <lineage>
        <taxon>Bacteria</taxon>
        <taxon>Bacillati</taxon>
        <taxon>Cyanobacteriota</taxon>
        <taxon>Cyanophyceae</taxon>
        <taxon>Nostocales</taxon>
        <taxon>Scytonemataceae</taxon>
        <taxon>Scytonema</taxon>
    </lineage>
</organism>
<dbReference type="NCBIfam" id="NF041201">
    <property type="entry name" value="recomb_XisF"/>
    <property type="match status" value="1"/>
</dbReference>
<dbReference type="Gene3D" id="3.40.50.1390">
    <property type="entry name" value="Resolvase, N-terminal catalytic domain"/>
    <property type="match status" value="1"/>
</dbReference>
<evidence type="ECO:0000256" key="3">
    <source>
        <dbReference type="ARBA" id="ARBA00023172"/>
    </source>
</evidence>
<sequence>MRVYGYARVSTQEQAEEFDALNQQIARLKAAGAMEVLIDIESGRNDARKQFNELLKLVQQNQVDEIIITRVDRLGRSVITIHKTIDIFVRHNVNLRVLDAPVDPNSPFGWFSINQMSGLAEFESRLLSQRVKQGNEYFRQQLKFCVPPFGYAKDENHRLTPNKKIHEKSGKTYSELAKIIIDLILEMRSLKDVCNYIYNEYEIVFTVAGLRDWIKNLALQGHTAYFIKKKKGINREPIINFNTHEALITPATVDAIQQKLSANRRYRSSAKSTRGDYPLASLIKCTHCEGGMYRNFSRHKTRTEYMRCVNYNKPGKYHCKNSKCTRLREIVAKTIAALCEYAPKLIEHLENQSATTQVVNTKQIEKLTNELSVLRGLRSSNPDIIQAIAKIEATISTLSIPSRIVDNDTFENAKRKIVIASQATFWESLDDSELRAALAEFVEKVEVDSEGVVTPSFKLPLSLSSIHP</sequence>
<dbReference type="Pfam" id="PF00239">
    <property type="entry name" value="Resolvase"/>
    <property type="match status" value="1"/>
</dbReference>
<evidence type="ECO:0000256" key="4">
    <source>
        <dbReference type="PIRSR" id="PIRSR606118-50"/>
    </source>
</evidence>
<protein>
    <submittedName>
        <fullName evidence="8">Resolvase</fullName>
    </submittedName>
</protein>
<accession>A0A139X393</accession>
<evidence type="ECO:0000256" key="1">
    <source>
        <dbReference type="ARBA" id="ARBA00022908"/>
    </source>
</evidence>
<keyword evidence="3" id="KW-0233">DNA recombination</keyword>
<dbReference type="EMBL" id="ANNX02000036">
    <property type="protein sequence ID" value="KYC39130.1"/>
    <property type="molecule type" value="Genomic_DNA"/>
</dbReference>
<dbReference type="GO" id="GO:0000150">
    <property type="term" value="F:DNA strand exchange activity"/>
    <property type="evidence" value="ECO:0007669"/>
    <property type="project" value="InterPro"/>
</dbReference>
<name>A0A139X393_9CYAN</name>
<evidence type="ECO:0000259" key="7">
    <source>
        <dbReference type="PROSITE" id="PS51737"/>
    </source>
</evidence>
<feature type="active site" description="O-(5'-phospho-DNA)-serine intermediate" evidence="4 5">
    <location>
        <position position="10"/>
    </location>
</feature>
<keyword evidence="2" id="KW-0238">DNA-binding</keyword>
<dbReference type="Pfam" id="PF07508">
    <property type="entry name" value="Recombinase"/>
    <property type="match status" value="1"/>
</dbReference>
<reference evidence="8 9" key="1">
    <citation type="journal article" date="2013" name="Genome Biol. Evol.">
        <title>Genomes of Stigonematalean cyanobacteria (subsection V) and the evolution of oxygenic photosynthesis from prokaryotes to plastids.</title>
        <authorList>
            <person name="Dagan T."/>
            <person name="Roettger M."/>
            <person name="Stucken K."/>
            <person name="Landan G."/>
            <person name="Koch R."/>
            <person name="Major P."/>
            <person name="Gould S.B."/>
            <person name="Goremykin V.V."/>
            <person name="Rippka R."/>
            <person name="Tandeau de Marsac N."/>
            <person name="Gugger M."/>
            <person name="Lockhart P.J."/>
            <person name="Allen J.F."/>
            <person name="Brune I."/>
            <person name="Maus I."/>
            <person name="Puhler A."/>
            <person name="Martin W.F."/>
        </authorList>
    </citation>
    <scope>NUCLEOTIDE SEQUENCE [LARGE SCALE GENOMIC DNA]</scope>
    <source>
        <strain evidence="8 9">PCC 7110</strain>
    </source>
</reference>
<dbReference type="InterPro" id="IPR025827">
    <property type="entry name" value="Zn_ribbon_recom_dom"/>
</dbReference>
<evidence type="ECO:0000256" key="5">
    <source>
        <dbReference type="PROSITE-ProRule" id="PRU10137"/>
    </source>
</evidence>
<feature type="domain" description="Resolvase/invertase-type recombinase catalytic" evidence="6">
    <location>
        <begin position="2"/>
        <end position="142"/>
    </location>
</feature>
<dbReference type="InterPro" id="IPR011109">
    <property type="entry name" value="DNA_bind_recombinase_dom"/>
</dbReference>
<dbReference type="GO" id="GO:0003677">
    <property type="term" value="F:DNA binding"/>
    <property type="evidence" value="ECO:0007669"/>
    <property type="project" value="UniProtKB-KW"/>
</dbReference>
<dbReference type="PROSITE" id="PS00397">
    <property type="entry name" value="RECOMBINASES_1"/>
    <property type="match status" value="1"/>
</dbReference>
<proteinExistence type="predicted"/>
<evidence type="ECO:0000313" key="8">
    <source>
        <dbReference type="EMBL" id="KYC39130.1"/>
    </source>
</evidence>
<dbReference type="CDD" id="cd03768">
    <property type="entry name" value="SR_ResInv"/>
    <property type="match status" value="1"/>
</dbReference>
<dbReference type="PROSITE" id="PS51737">
    <property type="entry name" value="RECOMBINASE_DNA_BIND"/>
    <property type="match status" value="1"/>
</dbReference>
<dbReference type="Proteomes" id="UP000076925">
    <property type="component" value="Unassembled WGS sequence"/>
</dbReference>
<evidence type="ECO:0000259" key="6">
    <source>
        <dbReference type="PROSITE" id="PS51736"/>
    </source>
</evidence>
<dbReference type="InterPro" id="IPR006119">
    <property type="entry name" value="Resolv_N"/>
</dbReference>
<keyword evidence="9" id="KW-1185">Reference proteome</keyword>
<dbReference type="SUPFAM" id="SSF53041">
    <property type="entry name" value="Resolvase-like"/>
    <property type="match status" value="1"/>
</dbReference>
<keyword evidence="1" id="KW-0229">DNA integration</keyword>
<dbReference type="InterPro" id="IPR006118">
    <property type="entry name" value="Recombinase_CS"/>
</dbReference>
<dbReference type="PROSITE" id="PS51736">
    <property type="entry name" value="RECOMBINASES_3"/>
    <property type="match status" value="1"/>
</dbReference>